<keyword evidence="1" id="KW-1133">Transmembrane helix</keyword>
<keyword evidence="1" id="KW-0472">Membrane</keyword>
<keyword evidence="1" id="KW-0812">Transmembrane</keyword>
<dbReference type="HOGENOM" id="CLU_137993_0_0_3"/>
<organism evidence="2 3">
    <name type="scientific">Rippkaea orientalis (strain PCC 8801 / RF-1)</name>
    <name type="common">Cyanothece sp. (strain PCC 8801)</name>
    <dbReference type="NCBI Taxonomy" id="41431"/>
    <lineage>
        <taxon>Bacteria</taxon>
        <taxon>Bacillati</taxon>
        <taxon>Cyanobacteriota</taxon>
        <taxon>Cyanophyceae</taxon>
        <taxon>Oscillatoriophycideae</taxon>
        <taxon>Chroococcales</taxon>
        <taxon>Aphanothecaceae</taxon>
        <taxon>Rippkaea</taxon>
        <taxon>Rippkaea orientalis</taxon>
    </lineage>
</organism>
<feature type="transmembrane region" description="Helical" evidence="1">
    <location>
        <begin position="9"/>
        <end position="34"/>
    </location>
</feature>
<keyword evidence="3" id="KW-1185">Reference proteome</keyword>
<dbReference type="OrthoDB" id="531280at2"/>
<proteinExistence type="predicted"/>
<evidence type="ECO:0000256" key="1">
    <source>
        <dbReference type="SAM" id="Phobius"/>
    </source>
</evidence>
<gene>
    <name evidence="2" type="ordered locus">PCC8801_4398</name>
</gene>
<dbReference type="Proteomes" id="UP000008204">
    <property type="component" value="Chromosome"/>
</dbReference>
<dbReference type="STRING" id="41431.PCC8801_4398"/>
<sequence>MLKRFQRGLLFVIGFLLSPLCWWNDLLINLPIAYGFGRVFSWFSEDLLIPAAIVGYWLSNIIGILLMQFGAMGFLPESSSEKNWKKQTFMGLLSSTVLTVIIVILWQTNLFDFSYLSFLTIFYE</sequence>
<feature type="transmembrane region" description="Helical" evidence="1">
    <location>
        <begin position="88"/>
        <end position="106"/>
    </location>
</feature>
<dbReference type="RefSeq" id="WP_015785374.1">
    <property type="nucleotide sequence ID" value="NC_011726.1"/>
</dbReference>
<dbReference type="EMBL" id="CP001287">
    <property type="protein sequence ID" value="ACK68320.1"/>
    <property type="molecule type" value="Genomic_DNA"/>
</dbReference>
<accession>B7JVI7</accession>
<evidence type="ECO:0000313" key="2">
    <source>
        <dbReference type="EMBL" id="ACK68320.1"/>
    </source>
</evidence>
<reference evidence="3" key="1">
    <citation type="journal article" date="2011" name="MBio">
        <title>Novel metabolic attributes of the genus Cyanothece, comprising a group of unicellular nitrogen-fixing Cyanobacteria.</title>
        <authorList>
            <person name="Bandyopadhyay A."/>
            <person name="Elvitigala T."/>
            <person name="Welsh E."/>
            <person name="Stockel J."/>
            <person name="Liberton M."/>
            <person name="Min H."/>
            <person name="Sherman L.A."/>
            <person name="Pakrasi H.B."/>
        </authorList>
    </citation>
    <scope>NUCLEOTIDE SEQUENCE [LARGE SCALE GENOMIC DNA]</scope>
    <source>
        <strain evidence="3">PCC 8801</strain>
    </source>
</reference>
<dbReference type="Pfam" id="PF25937">
    <property type="entry name" value="DUF7980"/>
    <property type="match status" value="1"/>
</dbReference>
<dbReference type="eggNOG" id="ENOG5032KBW">
    <property type="taxonomic scope" value="Bacteria"/>
</dbReference>
<protein>
    <submittedName>
        <fullName evidence="2">Uncharacterized protein</fullName>
    </submittedName>
</protein>
<name>B7JVI7_RIPO1</name>
<dbReference type="InterPro" id="IPR058286">
    <property type="entry name" value="DUF7980"/>
</dbReference>
<dbReference type="KEGG" id="cyp:PCC8801_4398"/>
<evidence type="ECO:0000313" key="3">
    <source>
        <dbReference type="Proteomes" id="UP000008204"/>
    </source>
</evidence>
<feature type="transmembrane region" description="Helical" evidence="1">
    <location>
        <begin position="54"/>
        <end position="76"/>
    </location>
</feature>
<dbReference type="AlphaFoldDB" id="B7JVI7"/>